<organism evidence="2 3">
    <name type="scientific">Capsaspora owczarzaki (strain ATCC 30864)</name>
    <dbReference type="NCBI Taxonomy" id="595528"/>
    <lineage>
        <taxon>Eukaryota</taxon>
        <taxon>Filasterea</taxon>
        <taxon>Capsaspora</taxon>
    </lineage>
</organism>
<feature type="region of interest" description="Disordered" evidence="1">
    <location>
        <begin position="99"/>
        <end position="122"/>
    </location>
</feature>
<gene>
    <name evidence="2" type="ORF">CAOG_003010</name>
</gene>
<reference evidence="3" key="1">
    <citation type="submission" date="2011-02" db="EMBL/GenBank/DDBJ databases">
        <title>The Genome Sequence of Capsaspora owczarzaki ATCC 30864.</title>
        <authorList>
            <person name="Russ C."/>
            <person name="Cuomo C."/>
            <person name="Burger G."/>
            <person name="Gray M.W."/>
            <person name="Holland P.W.H."/>
            <person name="King N."/>
            <person name="Lang F.B.F."/>
            <person name="Roger A.J."/>
            <person name="Ruiz-Trillo I."/>
            <person name="Young S.K."/>
            <person name="Zeng Q."/>
            <person name="Gargeya S."/>
            <person name="Alvarado L."/>
            <person name="Berlin A."/>
            <person name="Chapman S.B."/>
            <person name="Chen Z."/>
            <person name="Freedman E."/>
            <person name="Gellesch M."/>
            <person name="Goldberg J."/>
            <person name="Griggs A."/>
            <person name="Gujja S."/>
            <person name="Heilman E."/>
            <person name="Heiman D."/>
            <person name="Howarth C."/>
            <person name="Mehta T."/>
            <person name="Neiman D."/>
            <person name="Pearson M."/>
            <person name="Roberts A."/>
            <person name="Saif S."/>
            <person name="Shea T."/>
            <person name="Shenoy N."/>
            <person name="Sisk P."/>
            <person name="Stolte C."/>
            <person name="Sykes S."/>
            <person name="White J."/>
            <person name="Yandava C."/>
            <person name="Haas B."/>
            <person name="Nusbaum C."/>
            <person name="Birren B."/>
        </authorList>
    </citation>
    <scope>NUCLEOTIDE SEQUENCE</scope>
    <source>
        <strain evidence="3">ATCC 30864</strain>
    </source>
</reference>
<accession>A0A0D2VNP2</accession>
<proteinExistence type="predicted"/>
<sequence length="238" mass="25372">MTQSQTTPVLLQPSSSDTTRLLQSRATTLAPPASSSHALGSRFHVSAPEFPSVSNASSTSAALADSEQTIKSTDAVADAIVIESEDKVLLQPVAQRVAGRMSLNSSSSSPSPARAGELRRTRSDIATGPDLNALISKHSRVYAQKTVLLPAAQMLAGAEPMLQHAILPEHAAVILHNLMSFGARTLSDLDPILYKFSQTRWTSDFTNRVFVSLIKLVADEGNLSQLQSLSKLVDTPQA</sequence>
<keyword evidence="3" id="KW-1185">Reference proteome</keyword>
<evidence type="ECO:0000256" key="1">
    <source>
        <dbReference type="SAM" id="MobiDB-lite"/>
    </source>
</evidence>
<evidence type="ECO:0000313" key="2">
    <source>
        <dbReference type="EMBL" id="KJE91967.1"/>
    </source>
</evidence>
<dbReference type="Proteomes" id="UP000008743">
    <property type="component" value="Unassembled WGS sequence"/>
</dbReference>
<dbReference type="EMBL" id="KE346363">
    <property type="protein sequence ID" value="KJE91967.1"/>
    <property type="molecule type" value="Genomic_DNA"/>
</dbReference>
<dbReference type="InParanoid" id="A0A0D2VNP2"/>
<evidence type="ECO:0000313" key="3">
    <source>
        <dbReference type="Proteomes" id="UP000008743"/>
    </source>
</evidence>
<protein>
    <submittedName>
        <fullName evidence="2">Uncharacterized protein</fullName>
    </submittedName>
</protein>
<name>A0A0D2VNP2_CAPO3</name>
<dbReference type="RefSeq" id="XP_004363849.1">
    <property type="nucleotide sequence ID" value="XM_004363792.2"/>
</dbReference>
<dbReference type="AlphaFoldDB" id="A0A0D2VNP2"/>